<reference evidence="2 3" key="1">
    <citation type="submission" date="2019-08" db="EMBL/GenBank/DDBJ databases">
        <title>The genome of the soybean aphid Biotype 1, its phylome, world population structure and adaptation to the North American continent.</title>
        <authorList>
            <person name="Giordano R."/>
            <person name="Donthu R.K."/>
            <person name="Hernandez A.G."/>
            <person name="Wright C.L."/>
            <person name="Zimin A.V."/>
        </authorList>
    </citation>
    <scope>NUCLEOTIDE SEQUENCE [LARGE SCALE GENOMIC DNA]</scope>
    <source>
        <tissue evidence="2">Whole aphids</tissue>
    </source>
</reference>
<evidence type="ECO:0000313" key="3">
    <source>
        <dbReference type="Proteomes" id="UP000475862"/>
    </source>
</evidence>
<dbReference type="EMBL" id="VYZN01000032">
    <property type="protein sequence ID" value="KAE9533680.1"/>
    <property type="molecule type" value="Genomic_DNA"/>
</dbReference>
<organism evidence="2 3">
    <name type="scientific">Aphis glycines</name>
    <name type="common">Soybean aphid</name>
    <dbReference type="NCBI Taxonomy" id="307491"/>
    <lineage>
        <taxon>Eukaryota</taxon>
        <taxon>Metazoa</taxon>
        <taxon>Ecdysozoa</taxon>
        <taxon>Arthropoda</taxon>
        <taxon>Hexapoda</taxon>
        <taxon>Insecta</taxon>
        <taxon>Pterygota</taxon>
        <taxon>Neoptera</taxon>
        <taxon>Paraneoptera</taxon>
        <taxon>Hemiptera</taxon>
        <taxon>Sternorrhyncha</taxon>
        <taxon>Aphidomorpha</taxon>
        <taxon>Aphidoidea</taxon>
        <taxon>Aphididae</taxon>
        <taxon>Aphidini</taxon>
        <taxon>Aphis</taxon>
        <taxon>Aphis</taxon>
    </lineage>
</organism>
<evidence type="ECO:0000256" key="1">
    <source>
        <dbReference type="SAM" id="Phobius"/>
    </source>
</evidence>
<dbReference type="Proteomes" id="UP000475862">
    <property type="component" value="Unassembled WGS sequence"/>
</dbReference>
<accession>A0A6G0TJ84</accession>
<sequence>MKNRCGKDYKFGSGMFDLWTTEEIPQILMHIMHQSLKLRQSFIKVLDTYITKNLKNKNKITSVKIQILVMHIFKFSIAHLILATAHNFRPCNAHFYHLITNLMSIPSYLSQIFGLNDTVTKTHWLKILLCCGLRDIKISTNNMPQKLHMLLVTMTFVTRERAVDRPKSIFLRIPKRLPAIGKPVSIAGRCMRMRRIGAFSRWTDYSIVYQMRILICNTSTRIPGSCGEPKEQQQQIYHSCGDLSTFTTLSHFCINYIYLNISLI</sequence>
<keyword evidence="1" id="KW-0812">Transmembrane</keyword>
<proteinExistence type="predicted"/>
<keyword evidence="1" id="KW-1133">Transmembrane helix</keyword>
<protein>
    <submittedName>
        <fullName evidence="2">Uncharacterized protein</fullName>
    </submittedName>
</protein>
<feature type="transmembrane region" description="Helical" evidence="1">
    <location>
        <begin position="65"/>
        <end position="85"/>
    </location>
</feature>
<gene>
    <name evidence="2" type="ORF">AGLY_009029</name>
</gene>
<dbReference type="AlphaFoldDB" id="A0A6G0TJ84"/>
<keyword evidence="1" id="KW-0472">Membrane</keyword>
<comment type="caution">
    <text evidence="2">The sequence shown here is derived from an EMBL/GenBank/DDBJ whole genome shotgun (WGS) entry which is preliminary data.</text>
</comment>
<name>A0A6G0TJ84_APHGL</name>
<keyword evidence="3" id="KW-1185">Reference proteome</keyword>
<evidence type="ECO:0000313" key="2">
    <source>
        <dbReference type="EMBL" id="KAE9533680.1"/>
    </source>
</evidence>